<dbReference type="GO" id="GO:0015628">
    <property type="term" value="P:protein secretion by the type II secretion system"/>
    <property type="evidence" value="ECO:0007669"/>
    <property type="project" value="InterPro"/>
</dbReference>
<evidence type="ECO:0000256" key="3">
    <source>
        <dbReference type="ARBA" id="ARBA00022475"/>
    </source>
</evidence>
<evidence type="ECO:0000313" key="11">
    <source>
        <dbReference type="Proteomes" id="UP000249447"/>
    </source>
</evidence>
<evidence type="ECO:0000256" key="6">
    <source>
        <dbReference type="ARBA" id="ARBA00022692"/>
    </source>
</evidence>
<dbReference type="PROSITE" id="PS00409">
    <property type="entry name" value="PROKAR_NTER_METHYL"/>
    <property type="match status" value="1"/>
</dbReference>
<comment type="subcellular location">
    <subcellularLocation>
        <location evidence="1">Cell inner membrane</location>
        <topology evidence="1">Single-pass membrane protein</topology>
    </subcellularLocation>
</comment>
<dbReference type="PANTHER" id="PTHR38779">
    <property type="entry name" value="TYPE II SECRETION SYSTEM PROTEIN I-RELATED"/>
    <property type="match status" value="1"/>
</dbReference>
<dbReference type="RefSeq" id="WP_111265620.1">
    <property type="nucleotide sequence ID" value="NZ_CP029843.1"/>
</dbReference>
<organism evidence="10 11">
    <name type="scientific">Marilutibacter maris</name>
    <dbReference type="NCBI Taxonomy" id="1605891"/>
    <lineage>
        <taxon>Bacteria</taxon>
        <taxon>Pseudomonadati</taxon>
        <taxon>Pseudomonadota</taxon>
        <taxon>Gammaproteobacteria</taxon>
        <taxon>Lysobacterales</taxon>
        <taxon>Lysobacteraceae</taxon>
        <taxon>Marilutibacter</taxon>
    </lineage>
</organism>
<evidence type="ECO:0000256" key="4">
    <source>
        <dbReference type="ARBA" id="ARBA00022481"/>
    </source>
</evidence>
<evidence type="ECO:0000256" key="5">
    <source>
        <dbReference type="ARBA" id="ARBA00022519"/>
    </source>
</evidence>
<name>A0A2U9T239_9GAMM</name>
<dbReference type="InterPro" id="IPR012902">
    <property type="entry name" value="N_methyl_site"/>
</dbReference>
<dbReference type="KEGG" id="lmb:C9I47_0730"/>
<dbReference type="NCBIfam" id="TIGR02532">
    <property type="entry name" value="IV_pilin_GFxxxE"/>
    <property type="match status" value="1"/>
</dbReference>
<evidence type="ECO:0000256" key="1">
    <source>
        <dbReference type="ARBA" id="ARBA00004377"/>
    </source>
</evidence>
<keyword evidence="8 9" id="KW-0472">Membrane</keyword>
<dbReference type="Pfam" id="PF07963">
    <property type="entry name" value="N_methyl"/>
    <property type="match status" value="1"/>
</dbReference>
<gene>
    <name evidence="10" type="ORF">C9I47_0730</name>
</gene>
<protein>
    <submittedName>
        <fullName evidence="10">General secretion pathway protein I</fullName>
    </submittedName>
</protein>
<feature type="transmembrane region" description="Helical" evidence="9">
    <location>
        <begin position="21"/>
        <end position="42"/>
    </location>
</feature>
<keyword evidence="6 9" id="KW-0812">Transmembrane</keyword>
<proteinExistence type="inferred from homology"/>
<reference evidence="10 11" key="1">
    <citation type="submission" date="2018-05" db="EMBL/GenBank/DDBJ databases">
        <title>The complete genome of Lysobacter maris HZ9B, a marine bacterium antagonistic against terrestrial plant pathogens.</title>
        <authorList>
            <person name="Zhang X.-Q."/>
        </authorList>
    </citation>
    <scope>NUCLEOTIDE SEQUENCE [LARGE SCALE GENOMIC DNA]</scope>
    <source>
        <strain evidence="10 11">HZ9B</strain>
    </source>
</reference>
<evidence type="ECO:0000256" key="9">
    <source>
        <dbReference type="SAM" id="Phobius"/>
    </source>
</evidence>
<evidence type="ECO:0000256" key="7">
    <source>
        <dbReference type="ARBA" id="ARBA00022989"/>
    </source>
</evidence>
<accession>A0A2U9T239</accession>
<dbReference type="AlphaFoldDB" id="A0A2U9T239"/>
<evidence type="ECO:0000256" key="8">
    <source>
        <dbReference type="ARBA" id="ARBA00023136"/>
    </source>
</evidence>
<dbReference type="NCBIfam" id="NF047828">
    <property type="entry name" value="T3SSXpsI"/>
    <property type="match status" value="1"/>
</dbReference>
<dbReference type="GO" id="GO:0005886">
    <property type="term" value="C:plasma membrane"/>
    <property type="evidence" value="ECO:0007669"/>
    <property type="project" value="UniProtKB-SubCell"/>
</dbReference>
<dbReference type="InterPro" id="IPR010052">
    <property type="entry name" value="T2SS_protein-GspI"/>
</dbReference>
<keyword evidence="3" id="KW-1003">Cell membrane</keyword>
<dbReference type="Proteomes" id="UP000249447">
    <property type="component" value="Chromosome"/>
</dbReference>
<dbReference type="OrthoDB" id="7864109at2"/>
<keyword evidence="4" id="KW-0488">Methylation</keyword>
<keyword evidence="5" id="KW-0997">Cell inner membrane</keyword>
<dbReference type="GO" id="GO:0015627">
    <property type="term" value="C:type II protein secretion system complex"/>
    <property type="evidence" value="ECO:0007669"/>
    <property type="project" value="InterPro"/>
</dbReference>
<keyword evidence="11" id="KW-1185">Reference proteome</keyword>
<comment type="similarity">
    <text evidence="2">Belongs to the GSP I family.</text>
</comment>
<dbReference type="PANTHER" id="PTHR38779:SF2">
    <property type="entry name" value="TYPE II SECRETION SYSTEM PROTEIN I-RELATED"/>
    <property type="match status" value="1"/>
</dbReference>
<keyword evidence="7 9" id="KW-1133">Transmembrane helix</keyword>
<evidence type="ECO:0000313" key="10">
    <source>
        <dbReference type="EMBL" id="AWV06451.1"/>
    </source>
</evidence>
<sequence length="153" mass="16608">MSRPVGAGSWRTARAQRGYTLIEVIVAFALLALALSLLLGTLSGATRQVRWSGDAGRAALHAQSLLDQLGVGTRIEPGRENGDFEDGRYRWTLEVAPWEDPALPPDALEPAGGALNRLYELTLAVEWGQGRPGERLRLRTLRLVQGDPLEASP</sequence>
<dbReference type="EMBL" id="CP029843">
    <property type="protein sequence ID" value="AWV06451.1"/>
    <property type="molecule type" value="Genomic_DNA"/>
</dbReference>
<evidence type="ECO:0000256" key="2">
    <source>
        <dbReference type="ARBA" id="ARBA00008358"/>
    </source>
</evidence>